<accession>A0AAE3LQ68</accession>
<evidence type="ECO:0000313" key="1">
    <source>
        <dbReference type="EMBL" id="MCV6824157.1"/>
    </source>
</evidence>
<dbReference type="Proteomes" id="UP001208041">
    <property type="component" value="Unassembled WGS sequence"/>
</dbReference>
<gene>
    <name evidence="1" type="ORF">OH136_06260</name>
</gene>
<comment type="caution">
    <text evidence="1">The sequence shown here is derived from an EMBL/GenBank/DDBJ whole genome shotgun (WGS) entry which is preliminary data.</text>
</comment>
<proteinExistence type="predicted"/>
<dbReference type="AlphaFoldDB" id="A0AAE3LQ68"/>
<keyword evidence="2" id="KW-1185">Reference proteome</keyword>
<dbReference type="EMBL" id="JAOYFC010000001">
    <property type="protein sequence ID" value="MCV6824157.1"/>
    <property type="molecule type" value="Genomic_DNA"/>
</dbReference>
<evidence type="ECO:0008006" key="3">
    <source>
        <dbReference type="Google" id="ProtNLM"/>
    </source>
</evidence>
<reference evidence="1" key="1">
    <citation type="submission" date="2022-10" db="EMBL/GenBank/DDBJ databases">
        <authorList>
            <person name="Yue Y."/>
        </authorList>
    </citation>
    <scope>NUCLEOTIDE SEQUENCE</scope>
    <source>
        <strain evidence="1">Z654</strain>
    </source>
</reference>
<sequence>MPDPHPDLRPDCGRCAALCCVALDLIKSDRFAIDKPAGTPCPNLAQNGLCAIHQSLDDKGFSGCSAYDCLGAGQRVVQDIFDGKSWQDRPELLPDMMEAFALMRPIHQALELLVAATALPMTPEQASTRHALLTALAPEDGWSMETLRAAAPDLRAVKPFLRSLQNVAKSPQG</sequence>
<organism evidence="1 2">
    <name type="scientific">Halocynthiibacter halioticoli</name>
    <dbReference type="NCBI Taxonomy" id="2986804"/>
    <lineage>
        <taxon>Bacteria</taxon>
        <taxon>Pseudomonadati</taxon>
        <taxon>Pseudomonadota</taxon>
        <taxon>Alphaproteobacteria</taxon>
        <taxon>Rhodobacterales</taxon>
        <taxon>Paracoccaceae</taxon>
        <taxon>Halocynthiibacter</taxon>
    </lineage>
</organism>
<dbReference type="RefSeq" id="WP_263952977.1">
    <property type="nucleotide sequence ID" value="NZ_JAOYFC010000001.1"/>
</dbReference>
<evidence type="ECO:0000313" key="2">
    <source>
        <dbReference type="Proteomes" id="UP001208041"/>
    </source>
</evidence>
<protein>
    <recommendedName>
        <fullName evidence="3">Pentapeptide repeat-containing protein</fullName>
    </recommendedName>
</protein>
<name>A0AAE3LQ68_9RHOB</name>